<reference evidence="4" key="2">
    <citation type="submission" date="2023-05" db="EMBL/GenBank/DDBJ databases">
        <authorList>
            <consortium name="Lawrence Berkeley National Laboratory"/>
            <person name="Steindorff A."/>
            <person name="Hensen N."/>
            <person name="Bonometti L."/>
            <person name="Westerberg I."/>
            <person name="Brannstrom I.O."/>
            <person name="Guillou S."/>
            <person name="Cros-Aarteil S."/>
            <person name="Calhoun S."/>
            <person name="Haridas S."/>
            <person name="Kuo A."/>
            <person name="Mondo S."/>
            <person name="Pangilinan J."/>
            <person name="Riley R."/>
            <person name="Labutti K."/>
            <person name="Andreopoulos B."/>
            <person name="Lipzen A."/>
            <person name="Chen C."/>
            <person name="Yanf M."/>
            <person name="Daum C."/>
            <person name="Ng V."/>
            <person name="Clum A."/>
            <person name="Ohm R."/>
            <person name="Martin F."/>
            <person name="Silar P."/>
            <person name="Natvig D."/>
            <person name="Lalanne C."/>
            <person name="Gautier V."/>
            <person name="Ament-Velasquez S.L."/>
            <person name="Kruys A."/>
            <person name="Hutchinson M.I."/>
            <person name="Powell A.J."/>
            <person name="Barry K."/>
            <person name="Miller A.N."/>
            <person name="Grigoriev I.V."/>
            <person name="Debuchy R."/>
            <person name="Gladieux P."/>
            <person name="Thoren M.H."/>
            <person name="Johannesson H."/>
        </authorList>
    </citation>
    <scope>NUCLEOTIDE SEQUENCE</scope>
    <source>
        <strain evidence="4">CBS 538.74</strain>
    </source>
</reference>
<evidence type="ECO:0000313" key="4">
    <source>
        <dbReference type="EMBL" id="KAK4153430.1"/>
    </source>
</evidence>
<dbReference type="AlphaFoldDB" id="A0AAN6VLE6"/>
<gene>
    <name evidence="4" type="ORF">C8A00DRAFT_15344</name>
</gene>
<feature type="repeat" description="ANK" evidence="3">
    <location>
        <begin position="90"/>
        <end position="122"/>
    </location>
</feature>
<dbReference type="Pfam" id="PF12796">
    <property type="entry name" value="Ank_2"/>
    <property type="match status" value="1"/>
</dbReference>
<dbReference type="EMBL" id="MU856940">
    <property type="protein sequence ID" value="KAK4153430.1"/>
    <property type="molecule type" value="Genomic_DNA"/>
</dbReference>
<proteinExistence type="predicted"/>
<dbReference type="InterPro" id="IPR050776">
    <property type="entry name" value="Ank_Repeat/CDKN_Inhibitor"/>
</dbReference>
<dbReference type="SUPFAM" id="SSF48403">
    <property type="entry name" value="Ankyrin repeat"/>
    <property type="match status" value="1"/>
</dbReference>
<evidence type="ECO:0000256" key="2">
    <source>
        <dbReference type="ARBA" id="ARBA00023043"/>
    </source>
</evidence>
<accession>A0AAN6VLE6</accession>
<keyword evidence="5" id="KW-1185">Reference proteome</keyword>
<organism evidence="4 5">
    <name type="scientific">Chaetomidium leptoderma</name>
    <dbReference type="NCBI Taxonomy" id="669021"/>
    <lineage>
        <taxon>Eukaryota</taxon>
        <taxon>Fungi</taxon>
        <taxon>Dikarya</taxon>
        <taxon>Ascomycota</taxon>
        <taxon>Pezizomycotina</taxon>
        <taxon>Sordariomycetes</taxon>
        <taxon>Sordariomycetidae</taxon>
        <taxon>Sordariales</taxon>
        <taxon>Chaetomiaceae</taxon>
        <taxon>Chaetomidium</taxon>
    </lineage>
</organism>
<protein>
    <submittedName>
        <fullName evidence="4">Ankyrin repeat domain-containing protein 27</fullName>
    </submittedName>
</protein>
<comment type="caution">
    <text evidence="4">The sequence shown here is derived from an EMBL/GenBank/DDBJ whole genome shotgun (WGS) entry which is preliminary data.</text>
</comment>
<sequence>MAITPHESHQIAVHAGQGQIIKLTNFVKKLAKRENTSIAQVLLGCKDDFQQTAAHIAAKAGQIRSIEALARLLGSSENSATYFNLANRFTGDRPVHTAMRHGFLGVLKVLVANGADPTAKNRFGDMVVDYLGDFEPEEVLRVVEEYNTKERGRLRTTQRIGLCSLV</sequence>
<keyword evidence="2 3" id="KW-0040">ANK repeat</keyword>
<dbReference type="SMART" id="SM00248">
    <property type="entry name" value="ANK"/>
    <property type="match status" value="2"/>
</dbReference>
<dbReference type="InterPro" id="IPR036770">
    <property type="entry name" value="Ankyrin_rpt-contain_sf"/>
</dbReference>
<dbReference type="PROSITE" id="PS50297">
    <property type="entry name" value="ANK_REP_REGION"/>
    <property type="match status" value="1"/>
</dbReference>
<keyword evidence="1" id="KW-0677">Repeat</keyword>
<evidence type="ECO:0000256" key="1">
    <source>
        <dbReference type="ARBA" id="ARBA00022737"/>
    </source>
</evidence>
<dbReference type="Proteomes" id="UP001302745">
    <property type="component" value="Unassembled WGS sequence"/>
</dbReference>
<dbReference type="PANTHER" id="PTHR24201">
    <property type="entry name" value="ANK_REP_REGION DOMAIN-CONTAINING PROTEIN"/>
    <property type="match status" value="1"/>
</dbReference>
<dbReference type="PROSITE" id="PS50088">
    <property type="entry name" value="ANK_REPEAT"/>
    <property type="match status" value="1"/>
</dbReference>
<dbReference type="InterPro" id="IPR002110">
    <property type="entry name" value="Ankyrin_rpt"/>
</dbReference>
<dbReference type="Gene3D" id="1.25.40.20">
    <property type="entry name" value="Ankyrin repeat-containing domain"/>
    <property type="match status" value="1"/>
</dbReference>
<reference evidence="4" key="1">
    <citation type="journal article" date="2023" name="Mol. Phylogenet. Evol.">
        <title>Genome-scale phylogeny and comparative genomics of the fungal order Sordariales.</title>
        <authorList>
            <person name="Hensen N."/>
            <person name="Bonometti L."/>
            <person name="Westerberg I."/>
            <person name="Brannstrom I.O."/>
            <person name="Guillou S."/>
            <person name="Cros-Aarteil S."/>
            <person name="Calhoun S."/>
            <person name="Haridas S."/>
            <person name="Kuo A."/>
            <person name="Mondo S."/>
            <person name="Pangilinan J."/>
            <person name="Riley R."/>
            <person name="LaButti K."/>
            <person name="Andreopoulos B."/>
            <person name="Lipzen A."/>
            <person name="Chen C."/>
            <person name="Yan M."/>
            <person name="Daum C."/>
            <person name="Ng V."/>
            <person name="Clum A."/>
            <person name="Steindorff A."/>
            <person name="Ohm R.A."/>
            <person name="Martin F."/>
            <person name="Silar P."/>
            <person name="Natvig D.O."/>
            <person name="Lalanne C."/>
            <person name="Gautier V."/>
            <person name="Ament-Velasquez S.L."/>
            <person name="Kruys A."/>
            <person name="Hutchinson M.I."/>
            <person name="Powell A.J."/>
            <person name="Barry K."/>
            <person name="Miller A.N."/>
            <person name="Grigoriev I.V."/>
            <person name="Debuchy R."/>
            <person name="Gladieux P."/>
            <person name="Hiltunen Thoren M."/>
            <person name="Johannesson H."/>
        </authorList>
    </citation>
    <scope>NUCLEOTIDE SEQUENCE</scope>
    <source>
        <strain evidence="4">CBS 538.74</strain>
    </source>
</reference>
<evidence type="ECO:0000256" key="3">
    <source>
        <dbReference type="PROSITE-ProRule" id="PRU00023"/>
    </source>
</evidence>
<name>A0AAN6VLE6_9PEZI</name>
<evidence type="ECO:0000313" key="5">
    <source>
        <dbReference type="Proteomes" id="UP001302745"/>
    </source>
</evidence>